<keyword evidence="9" id="KW-0010">Activator</keyword>
<dbReference type="SMART" id="SM00342">
    <property type="entry name" value="HTH_ARAC"/>
    <property type="match status" value="1"/>
</dbReference>
<feature type="domain" description="HTH araC/xylS-type" evidence="12">
    <location>
        <begin position="88"/>
        <end position="186"/>
    </location>
</feature>
<evidence type="ECO:0000256" key="6">
    <source>
        <dbReference type="ARBA" id="ARBA00022833"/>
    </source>
</evidence>
<dbReference type="InterPro" id="IPR050204">
    <property type="entry name" value="AraC_XylS_family_regulators"/>
</dbReference>
<dbReference type="InterPro" id="IPR016220">
    <property type="entry name" value="Me-P-triester_DNA_alkyl-Trfase"/>
</dbReference>
<evidence type="ECO:0000256" key="4">
    <source>
        <dbReference type="ARBA" id="ARBA00022723"/>
    </source>
</evidence>
<dbReference type="InterPro" id="IPR009057">
    <property type="entry name" value="Homeodomain-like_sf"/>
</dbReference>
<accession>A0A832MNB7</accession>
<dbReference type="GO" id="GO:0003700">
    <property type="term" value="F:DNA-binding transcription factor activity"/>
    <property type="evidence" value="ECO:0007669"/>
    <property type="project" value="InterPro"/>
</dbReference>
<protein>
    <submittedName>
        <fullName evidence="13">Helix-turn-helix domain-containing protein</fullName>
    </submittedName>
</protein>
<sequence>MDTRPMHPDALWRAFVERDARYDGRFVSAVRTTGIYCRPTCTCRKPRREHVTFFRSAARAAAAGYRPCKRCRPELPGGARGAARALAARALGLLRADLGRDWTLAALAAALAVSPSVLGRRFREARGIGPMRALERERVRAAARRLAAAPARVTDVALDVGFASPSAFARAFRRAHGVAPSVWRAAHRRRAGRRAAR</sequence>
<dbReference type="PRINTS" id="PR00032">
    <property type="entry name" value="HTHARAC"/>
</dbReference>
<gene>
    <name evidence="13" type="ORF">ENR23_11155</name>
</gene>
<keyword evidence="2" id="KW-0489">Methyltransferase</keyword>
<dbReference type="GO" id="GO:0008270">
    <property type="term" value="F:zinc ion binding"/>
    <property type="evidence" value="ECO:0007669"/>
    <property type="project" value="InterPro"/>
</dbReference>
<comment type="caution">
    <text evidence="13">The sequence shown here is derived from an EMBL/GenBank/DDBJ whole genome shotgun (WGS) entry which is preliminary data.</text>
</comment>
<dbReference type="SUPFAM" id="SSF46689">
    <property type="entry name" value="Homeodomain-like"/>
    <property type="match status" value="2"/>
</dbReference>
<keyword evidence="8" id="KW-0238">DNA-binding</keyword>
<evidence type="ECO:0000256" key="8">
    <source>
        <dbReference type="ARBA" id="ARBA00023125"/>
    </source>
</evidence>
<dbReference type="SUPFAM" id="SSF57884">
    <property type="entry name" value="Ada DNA repair protein, N-terminal domain (N-Ada 10)"/>
    <property type="match status" value="1"/>
</dbReference>
<dbReference type="EMBL" id="DSQF01000022">
    <property type="protein sequence ID" value="HGZ43958.1"/>
    <property type="molecule type" value="Genomic_DNA"/>
</dbReference>
<dbReference type="PANTHER" id="PTHR46796:SF13">
    <property type="entry name" value="HTH-TYPE TRANSCRIPTIONAL ACTIVATOR RHAS"/>
    <property type="match status" value="1"/>
</dbReference>
<dbReference type="GO" id="GO:0032259">
    <property type="term" value="P:methylation"/>
    <property type="evidence" value="ECO:0007669"/>
    <property type="project" value="UniProtKB-KW"/>
</dbReference>
<keyword evidence="4" id="KW-0479">Metal-binding</keyword>
<evidence type="ECO:0000256" key="3">
    <source>
        <dbReference type="ARBA" id="ARBA00022679"/>
    </source>
</evidence>
<evidence type="ECO:0000259" key="12">
    <source>
        <dbReference type="PROSITE" id="PS01124"/>
    </source>
</evidence>
<dbReference type="PROSITE" id="PS00041">
    <property type="entry name" value="HTH_ARAC_FAMILY_1"/>
    <property type="match status" value="1"/>
</dbReference>
<dbReference type="GO" id="GO:0008168">
    <property type="term" value="F:methyltransferase activity"/>
    <property type="evidence" value="ECO:0007669"/>
    <property type="project" value="UniProtKB-KW"/>
</dbReference>
<keyword evidence="7" id="KW-0805">Transcription regulation</keyword>
<evidence type="ECO:0000313" key="13">
    <source>
        <dbReference type="EMBL" id="HGZ43958.1"/>
    </source>
</evidence>
<dbReference type="AlphaFoldDB" id="A0A832MNB7"/>
<dbReference type="InterPro" id="IPR004026">
    <property type="entry name" value="Ada_DNA_repair_Zn-bd"/>
</dbReference>
<keyword evidence="10" id="KW-0804">Transcription</keyword>
<evidence type="ECO:0000256" key="9">
    <source>
        <dbReference type="ARBA" id="ARBA00023159"/>
    </source>
</evidence>
<dbReference type="PROSITE" id="PS01124">
    <property type="entry name" value="HTH_ARAC_FAMILY_2"/>
    <property type="match status" value="1"/>
</dbReference>
<dbReference type="InterPro" id="IPR035451">
    <property type="entry name" value="Ada-like_dom_sf"/>
</dbReference>
<dbReference type="PANTHER" id="PTHR46796">
    <property type="entry name" value="HTH-TYPE TRANSCRIPTIONAL ACTIVATOR RHAS-RELATED"/>
    <property type="match status" value="1"/>
</dbReference>
<comment type="cofactor">
    <cofactor evidence="1">
        <name>Zn(2+)</name>
        <dbReference type="ChEBI" id="CHEBI:29105"/>
    </cofactor>
</comment>
<keyword evidence="5" id="KW-0227">DNA damage</keyword>
<keyword evidence="6" id="KW-0862">Zinc</keyword>
<keyword evidence="3" id="KW-0808">Transferase</keyword>
<evidence type="ECO:0000256" key="11">
    <source>
        <dbReference type="ARBA" id="ARBA00023204"/>
    </source>
</evidence>
<keyword evidence="11" id="KW-0234">DNA repair</keyword>
<dbReference type="InterPro" id="IPR020449">
    <property type="entry name" value="Tscrpt_reg_AraC-type_HTH"/>
</dbReference>
<dbReference type="Gene3D" id="3.40.10.10">
    <property type="entry name" value="DNA Methylphosphotriester Repair Domain"/>
    <property type="match status" value="1"/>
</dbReference>
<evidence type="ECO:0000256" key="7">
    <source>
        <dbReference type="ARBA" id="ARBA00023015"/>
    </source>
</evidence>
<dbReference type="Gene3D" id="1.10.10.60">
    <property type="entry name" value="Homeodomain-like"/>
    <property type="match status" value="1"/>
</dbReference>
<evidence type="ECO:0000256" key="5">
    <source>
        <dbReference type="ARBA" id="ARBA00022763"/>
    </source>
</evidence>
<proteinExistence type="predicted"/>
<dbReference type="Pfam" id="PF02805">
    <property type="entry name" value="Ada_Zn_binding"/>
    <property type="match status" value="1"/>
</dbReference>
<evidence type="ECO:0000256" key="10">
    <source>
        <dbReference type="ARBA" id="ARBA00023163"/>
    </source>
</evidence>
<dbReference type="InterPro" id="IPR018060">
    <property type="entry name" value="HTH_AraC"/>
</dbReference>
<evidence type="ECO:0000256" key="2">
    <source>
        <dbReference type="ARBA" id="ARBA00022603"/>
    </source>
</evidence>
<organism evidence="13">
    <name type="scientific">Eiseniibacteriota bacterium</name>
    <dbReference type="NCBI Taxonomy" id="2212470"/>
    <lineage>
        <taxon>Bacteria</taxon>
        <taxon>Candidatus Eiseniibacteriota</taxon>
    </lineage>
</organism>
<dbReference type="PIRSF" id="PIRSF000408">
    <property type="entry name" value="Alkyltransferas_AdaA"/>
    <property type="match status" value="1"/>
</dbReference>
<dbReference type="Pfam" id="PF12833">
    <property type="entry name" value="HTH_18"/>
    <property type="match status" value="1"/>
</dbReference>
<dbReference type="GO" id="GO:0043565">
    <property type="term" value="F:sequence-specific DNA binding"/>
    <property type="evidence" value="ECO:0007669"/>
    <property type="project" value="InterPro"/>
</dbReference>
<evidence type="ECO:0000256" key="1">
    <source>
        <dbReference type="ARBA" id="ARBA00001947"/>
    </source>
</evidence>
<name>A0A832MNB7_UNCEI</name>
<reference evidence="13" key="1">
    <citation type="journal article" date="2020" name="mSystems">
        <title>Genome- and Community-Level Interaction Insights into Carbon Utilization and Element Cycling Functions of Hydrothermarchaeota in Hydrothermal Sediment.</title>
        <authorList>
            <person name="Zhou Z."/>
            <person name="Liu Y."/>
            <person name="Xu W."/>
            <person name="Pan J."/>
            <person name="Luo Z.H."/>
            <person name="Li M."/>
        </authorList>
    </citation>
    <scope>NUCLEOTIDE SEQUENCE [LARGE SCALE GENOMIC DNA]</scope>
    <source>
        <strain evidence="13">SpSt-381</strain>
    </source>
</reference>
<dbReference type="InterPro" id="IPR018062">
    <property type="entry name" value="HTH_AraC-typ_CS"/>
</dbReference>
<dbReference type="GO" id="GO:0006281">
    <property type="term" value="P:DNA repair"/>
    <property type="evidence" value="ECO:0007669"/>
    <property type="project" value="UniProtKB-KW"/>
</dbReference>